<reference evidence="1" key="1">
    <citation type="submission" date="2020-05" db="UniProtKB">
        <authorList>
            <consortium name="EnsemblMetazoa"/>
        </authorList>
    </citation>
    <scope>IDENTIFICATION</scope>
    <source>
        <strain evidence="1">BB02</strain>
    </source>
</reference>
<evidence type="ECO:0000313" key="1">
    <source>
        <dbReference type="EnsemblMetazoa" id="BGLB030452-PA"/>
    </source>
</evidence>
<dbReference type="Proteomes" id="UP000076420">
    <property type="component" value="Unassembled WGS sequence"/>
</dbReference>
<organism evidence="1 2">
    <name type="scientific">Biomphalaria glabrata</name>
    <name type="common">Bloodfluke planorb</name>
    <name type="synonym">Freshwater snail</name>
    <dbReference type="NCBI Taxonomy" id="6526"/>
    <lineage>
        <taxon>Eukaryota</taxon>
        <taxon>Metazoa</taxon>
        <taxon>Spiralia</taxon>
        <taxon>Lophotrochozoa</taxon>
        <taxon>Mollusca</taxon>
        <taxon>Gastropoda</taxon>
        <taxon>Heterobranchia</taxon>
        <taxon>Euthyneura</taxon>
        <taxon>Panpulmonata</taxon>
        <taxon>Hygrophila</taxon>
        <taxon>Lymnaeoidea</taxon>
        <taxon>Planorbidae</taxon>
        <taxon>Biomphalaria</taxon>
    </lineage>
</organism>
<protein>
    <submittedName>
        <fullName evidence="1">Uncharacterized protein</fullName>
    </submittedName>
</protein>
<accession>A0A2C9LF89</accession>
<evidence type="ECO:0000313" key="2">
    <source>
        <dbReference type="Proteomes" id="UP000076420"/>
    </source>
</evidence>
<sequence length="226" mass="24905">METISPQISNQRYTYNGNGAEVSLYSTEAAENIYNNVLEHNAQQGPKVLKPAQKSGSSVEFNDVSMATGDHQAKTLPLGKTLVTWDNEKEDANVYANTLDDTSEQGQELKDHRKETAMPSNDDEIPNLELDKQNVNPNEDFRTVSAEGLVYVSVEISRSGPQIVGENPKVTEKLDKNLTKGKKKTQITKEVKPTYEAVEYSSLDYLATSVAATEDGVSDLTDTNDQ</sequence>
<dbReference type="EnsemblMetazoa" id="BGLB030452-RA">
    <property type="protein sequence ID" value="BGLB030452-PA"/>
    <property type="gene ID" value="BGLB030452"/>
</dbReference>
<dbReference type="VEuPathDB" id="VectorBase:BGLAX_030380"/>
<proteinExistence type="predicted"/>
<name>A0A2C9LF89_BIOGL</name>
<dbReference type="AlphaFoldDB" id="A0A2C9LF89"/>
<dbReference type="KEGG" id="bgt:106058099"/>
<gene>
    <name evidence="1" type="primary">106058099</name>
</gene>
<dbReference type="VEuPathDB" id="VectorBase:BGLB030452"/>